<dbReference type="EMBL" id="FMSP01000009">
    <property type="protein sequence ID" value="SCV72732.1"/>
    <property type="molecule type" value="Genomic_DNA"/>
</dbReference>
<sequence length="101" mass="11307">MLGPLVKAQLVALLTKKLLDSPVFVRGVEKLHGTFSNATEKAYDALYQATIEAEKNDPSKPTPKPLAQDEARPTPEQPIEVQNDELRRLIEKTKRDLAKRS</sequence>
<protein>
    <submittedName>
        <fullName evidence="2">BQ2448_4269 protein</fullName>
    </submittedName>
</protein>
<proteinExistence type="predicted"/>
<organism evidence="2 3">
    <name type="scientific">Microbotryum intermedium</name>
    <dbReference type="NCBI Taxonomy" id="269621"/>
    <lineage>
        <taxon>Eukaryota</taxon>
        <taxon>Fungi</taxon>
        <taxon>Dikarya</taxon>
        <taxon>Basidiomycota</taxon>
        <taxon>Pucciniomycotina</taxon>
        <taxon>Microbotryomycetes</taxon>
        <taxon>Microbotryales</taxon>
        <taxon>Microbotryaceae</taxon>
        <taxon>Microbotryum</taxon>
    </lineage>
</organism>
<reference evidence="3" key="1">
    <citation type="submission" date="2016-09" db="EMBL/GenBank/DDBJ databases">
        <authorList>
            <person name="Jeantristanb JTB J.-T."/>
            <person name="Ricardo R."/>
        </authorList>
    </citation>
    <scope>NUCLEOTIDE SEQUENCE [LARGE SCALE GENOMIC DNA]</scope>
</reference>
<evidence type="ECO:0000313" key="3">
    <source>
        <dbReference type="Proteomes" id="UP000198372"/>
    </source>
</evidence>
<name>A0A238FFZ1_9BASI</name>
<gene>
    <name evidence="2" type="ORF">BQ2448_4269</name>
</gene>
<accession>A0A238FFZ1</accession>
<dbReference type="AlphaFoldDB" id="A0A238FFZ1"/>
<evidence type="ECO:0000256" key="1">
    <source>
        <dbReference type="SAM" id="MobiDB-lite"/>
    </source>
</evidence>
<feature type="region of interest" description="Disordered" evidence="1">
    <location>
        <begin position="52"/>
        <end position="86"/>
    </location>
</feature>
<dbReference type="OrthoDB" id="2520729at2759"/>
<keyword evidence="3" id="KW-1185">Reference proteome</keyword>
<dbReference type="Proteomes" id="UP000198372">
    <property type="component" value="Unassembled WGS sequence"/>
</dbReference>
<evidence type="ECO:0000313" key="2">
    <source>
        <dbReference type="EMBL" id="SCV72732.1"/>
    </source>
</evidence>